<dbReference type="InterPro" id="IPR036322">
    <property type="entry name" value="WD40_repeat_dom_sf"/>
</dbReference>
<feature type="region of interest" description="Disordered" evidence="6">
    <location>
        <begin position="849"/>
        <end position="922"/>
    </location>
</feature>
<evidence type="ECO:0000313" key="7">
    <source>
        <dbReference type="EMBL" id="KAJ7355086.1"/>
    </source>
</evidence>
<evidence type="ECO:0000256" key="1">
    <source>
        <dbReference type="ARBA" id="ARBA00004123"/>
    </source>
</evidence>
<dbReference type="GO" id="GO:0080008">
    <property type="term" value="C:Cul4-RING E3 ubiquitin ligase complex"/>
    <property type="evidence" value="ECO:0007669"/>
    <property type="project" value="TreeGrafter"/>
</dbReference>
<comment type="subcellular location">
    <subcellularLocation>
        <location evidence="1">Nucleus</location>
    </subcellularLocation>
</comment>
<protein>
    <recommendedName>
        <fullName evidence="9">LisH domain-containing protein</fullName>
    </recommendedName>
</protein>
<proteinExistence type="inferred from homology"/>
<reference evidence="7" key="1">
    <citation type="submission" date="2023-01" db="EMBL/GenBank/DDBJ databases">
        <title>Genome assembly of the deep-sea coral Lophelia pertusa.</title>
        <authorList>
            <person name="Herrera S."/>
            <person name="Cordes E."/>
        </authorList>
    </citation>
    <scope>NUCLEOTIDE SEQUENCE</scope>
    <source>
        <strain evidence="7">USNM1676648</strain>
        <tissue evidence="7">Polyp</tissue>
    </source>
</reference>
<dbReference type="Gene3D" id="2.130.10.10">
    <property type="entry name" value="YVTN repeat-like/Quinoprotein amine dehydrogenase"/>
    <property type="match status" value="1"/>
</dbReference>
<keyword evidence="5" id="KW-0539">Nucleus</keyword>
<comment type="pathway">
    <text evidence="2">Protein modification; protein ubiquitination.</text>
</comment>
<dbReference type="SUPFAM" id="SSF48371">
    <property type="entry name" value="ARM repeat"/>
    <property type="match status" value="1"/>
</dbReference>
<dbReference type="Proteomes" id="UP001163046">
    <property type="component" value="Unassembled WGS sequence"/>
</dbReference>
<dbReference type="GO" id="GO:0005634">
    <property type="term" value="C:nucleus"/>
    <property type="evidence" value="ECO:0007669"/>
    <property type="project" value="UniProtKB-SubCell"/>
</dbReference>
<evidence type="ECO:0000256" key="3">
    <source>
        <dbReference type="ARBA" id="ARBA00008845"/>
    </source>
</evidence>
<dbReference type="InterPro" id="IPR033270">
    <property type="entry name" value="VPRBP/DCAF1"/>
</dbReference>
<evidence type="ECO:0008006" key="9">
    <source>
        <dbReference type="Google" id="ProtNLM"/>
    </source>
</evidence>
<evidence type="ECO:0000313" key="8">
    <source>
        <dbReference type="Proteomes" id="UP001163046"/>
    </source>
</evidence>
<sequence length="1224" mass="135937">MAALDSISELNTLLDNWRREDQENISPVNTLQRIAELVERENEAYHKLDPDPFDDRHPGRADPDCALGHLLKTLFRNDEFMDKLVNSYIMSALEEFDLNCIAARVLLNAMPGLESAAVFQDMEAMLTRLCKWAREAVEPLRSYATGLLAFAMESQDIAAVFREENSTLVPCMLRRLHILKDLSDLTQPAVTDLSNRVILKAKSGKNKADSCSSVSSKTKRAGFAEAGPSSSTQHSGELSSLCNGEVDELSGCNGKGKSLLSTKYMSLVKRARSPGNAMCAPKGGYHVIPMSFSLSPLTLGMQQRLILQYLTPLGEYQELLPTVFETKALDLVMHCITFKGPVDVQLVFESLKYLASLLCHKKFATEFVTHNGVQRLLEVPRPSVAATGCSMCLYYLAYNEDAMERVSLLPHPVLSDMVKYALWLLECSHDSGRCHATLFFSLTCSFRAVLELFDSNDGLRKLVNQLSTLSILRPDEAELLSDDEVFGSRQTAKHTCMALRRYFDAHLYIRADALRRSIARNQGGTPPVPVPAYKATSLSHSNVMDNCQLMLEYAPTTLRWEPVEMMNKLQGFSLLLQLISLSSDWGVTSNRTDAIRLAADVTRLALEMLFVLTVGPKAQLALCEEVQLPTGEHQKGMRLLLRCAEGALLSDSEVQKAALHVICNCVCGPRVRLSGAVAKFQAKSRPTFKSSEDILSKMWGCVRASNGIKVLLSLLMVKTPLVDADCIRALACKALCGLSRSDKIRQVIGKLQLFNSGQLQILMREPVIEDNASDHALFCKYAAELLERVTGKSLATSTAVPSLSRITKADVVAQTHISYPAKELLQLVHSHLTAQGLHETAAVLRREASLPNARPETNPLSTPTNRKARFNHTSGLSTVSAAASTPGTPSLTRYRFSDPGTPVEKRLLPDLPRTTRPPSPPTLDLIVTRYLREQHAQCNNPVSAGPPFSLLRPHKCPEPKYRYYAPSNMTTRLKRREVIPRHGGFYGARLNRRFVYGRFKPLRAIRDTEENSLFTCASFAPDGKSVLLGTQIGELKEYNLITGQEEATYLCSADRAISMCQCSKDRELLLTSSSSALPPCALWTFGDVFEMKHSFSEDTWVKFSNLSEDRIIGTHDATAHIYDTATGHNILTLHDSNNTNNYSKNLASFNPTDDLVLNDGVLWDVKGKRVIHKFDKFNNFVSGVFHPSGLEIIINSEIVSLITDEFLNSPYIYINTFKQVSYES</sequence>
<dbReference type="SUPFAM" id="SSF50978">
    <property type="entry name" value="WD40 repeat-like"/>
    <property type="match status" value="1"/>
</dbReference>
<dbReference type="SMART" id="SM00667">
    <property type="entry name" value="LisH"/>
    <property type="match status" value="1"/>
</dbReference>
<dbReference type="InterPro" id="IPR006594">
    <property type="entry name" value="LisH"/>
</dbReference>
<dbReference type="GO" id="GO:0016567">
    <property type="term" value="P:protein ubiquitination"/>
    <property type="evidence" value="ECO:0007669"/>
    <property type="project" value="InterPro"/>
</dbReference>
<dbReference type="PANTHER" id="PTHR13129:SF4">
    <property type="entry name" value="DDB1- AND CUL4-ASSOCIATED FACTOR 1"/>
    <property type="match status" value="1"/>
</dbReference>
<dbReference type="InterPro" id="IPR011989">
    <property type="entry name" value="ARM-like"/>
</dbReference>
<evidence type="ECO:0000256" key="5">
    <source>
        <dbReference type="ARBA" id="ARBA00023242"/>
    </source>
</evidence>
<accession>A0A9W9YKK8</accession>
<gene>
    <name evidence="7" type="ORF">OS493_027875</name>
</gene>
<keyword evidence="4" id="KW-0833">Ubl conjugation pathway</keyword>
<name>A0A9W9YKK8_9CNID</name>
<dbReference type="PROSITE" id="PS50896">
    <property type="entry name" value="LISH"/>
    <property type="match status" value="1"/>
</dbReference>
<dbReference type="PANTHER" id="PTHR13129">
    <property type="entry name" value="VPRBP PROTEIN-RELATED"/>
    <property type="match status" value="1"/>
</dbReference>
<evidence type="ECO:0000256" key="6">
    <source>
        <dbReference type="SAM" id="MobiDB-lite"/>
    </source>
</evidence>
<dbReference type="OrthoDB" id="6019818at2759"/>
<dbReference type="InterPro" id="IPR016024">
    <property type="entry name" value="ARM-type_fold"/>
</dbReference>
<feature type="compositionally biased region" description="Polar residues" evidence="6">
    <location>
        <begin position="858"/>
        <end position="891"/>
    </location>
</feature>
<comment type="caution">
    <text evidence="7">The sequence shown here is derived from an EMBL/GenBank/DDBJ whole genome shotgun (WGS) entry which is preliminary data.</text>
</comment>
<dbReference type="InterPro" id="IPR015943">
    <property type="entry name" value="WD40/YVTN_repeat-like_dom_sf"/>
</dbReference>
<comment type="similarity">
    <text evidence="3">Belongs to the VPRBP/DCAF1 family.</text>
</comment>
<evidence type="ECO:0000256" key="4">
    <source>
        <dbReference type="ARBA" id="ARBA00022786"/>
    </source>
</evidence>
<dbReference type="EMBL" id="MU827327">
    <property type="protein sequence ID" value="KAJ7355086.1"/>
    <property type="molecule type" value="Genomic_DNA"/>
</dbReference>
<organism evidence="7 8">
    <name type="scientific">Desmophyllum pertusum</name>
    <dbReference type="NCBI Taxonomy" id="174260"/>
    <lineage>
        <taxon>Eukaryota</taxon>
        <taxon>Metazoa</taxon>
        <taxon>Cnidaria</taxon>
        <taxon>Anthozoa</taxon>
        <taxon>Hexacorallia</taxon>
        <taxon>Scleractinia</taxon>
        <taxon>Caryophylliina</taxon>
        <taxon>Caryophylliidae</taxon>
        <taxon>Desmophyllum</taxon>
    </lineage>
</organism>
<evidence type="ECO:0000256" key="2">
    <source>
        <dbReference type="ARBA" id="ARBA00004906"/>
    </source>
</evidence>
<keyword evidence="8" id="KW-1185">Reference proteome</keyword>
<dbReference type="AlphaFoldDB" id="A0A9W9YKK8"/>
<dbReference type="Gene3D" id="1.25.10.10">
    <property type="entry name" value="Leucine-rich Repeat Variant"/>
    <property type="match status" value="1"/>
</dbReference>